<dbReference type="GO" id="GO:0005886">
    <property type="term" value="C:plasma membrane"/>
    <property type="evidence" value="ECO:0007669"/>
    <property type="project" value="UniProtKB-SubCell"/>
</dbReference>
<evidence type="ECO:0000256" key="7">
    <source>
        <dbReference type="ARBA" id="ARBA00022989"/>
    </source>
</evidence>
<dbReference type="GO" id="GO:0006935">
    <property type="term" value="P:chemotaxis"/>
    <property type="evidence" value="ECO:0007669"/>
    <property type="project" value="UniProtKB-KW"/>
</dbReference>
<keyword evidence="12" id="KW-0325">Glycoprotein</keyword>
<feature type="compositionally biased region" description="Polar residues" evidence="15">
    <location>
        <begin position="65"/>
        <end position="81"/>
    </location>
</feature>
<dbReference type="InterPro" id="IPR000276">
    <property type="entry name" value="GPCR_Rhodpsn"/>
</dbReference>
<feature type="transmembrane region" description="Helical" evidence="16">
    <location>
        <begin position="228"/>
        <end position="245"/>
    </location>
</feature>
<evidence type="ECO:0000256" key="6">
    <source>
        <dbReference type="ARBA" id="ARBA00022692"/>
    </source>
</evidence>
<dbReference type="GO" id="GO:0004992">
    <property type="term" value="F:platelet activating factor receptor activity"/>
    <property type="evidence" value="ECO:0007669"/>
    <property type="project" value="InterPro"/>
</dbReference>
<evidence type="ECO:0000256" key="9">
    <source>
        <dbReference type="ARBA" id="ARBA00023136"/>
    </source>
</evidence>
<dbReference type="Gene3D" id="1.20.1070.10">
    <property type="entry name" value="Rhodopsin 7-helix transmembrane proteins"/>
    <property type="match status" value="1"/>
</dbReference>
<keyword evidence="19" id="KW-1185">Reference proteome</keyword>
<keyword evidence="11 14" id="KW-0675">Receptor</keyword>
<accession>A0A8S4AEG9</accession>
<feature type="region of interest" description="Disordered" evidence="15">
    <location>
        <begin position="1"/>
        <end position="33"/>
    </location>
</feature>
<feature type="transmembrane region" description="Helical" evidence="16">
    <location>
        <begin position="266"/>
        <end position="286"/>
    </location>
</feature>
<feature type="transmembrane region" description="Helical" evidence="16">
    <location>
        <begin position="319"/>
        <end position="344"/>
    </location>
</feature>
<evidence type="ECO:0000256" key="5">
    <source>
        <dbReference type="ARBA" id="ARBA00022500"/>
    </source>
</evidence>
<sequence length="506" mass="56697">MTLPGLTAKRTPFPASRSRPSLPLNCTQTQSLPLENAQPGHCVSAARDKVPLGQAEVKRYDTEEFPQNGSATLSPSATRPQSSGGAAGGHAVSLLSGNEIEHQASAERKETQQYVEMLVSTQEAVTPNTMENSTLSNVDFLDSPFRYKLFPVIYTLVFILGLISNVYILFVLRCLRGTKAMGEIRIYMTNLTIADLLYVCTLPFWIGYYIRSGDWVYSEIMCQVSGSLYYINTYGSILFLGAISLNRYLAVTRPLNTASSDHRRRGIIVCVIIWLFTVSMSIPNLTQKGTHNDGSLTRCFEGYHNETNEEKRAVATTHFLIIGLFFVVFFIIVIFNVLMARALVIQKTPTAKFSSQTNLSKKSHRTMSTTYERPRGVKRRALKMLLAVVGVFVLCFIPHHIIQGPWALAVLNITEGWGSMDWNLDTRQALNDAHQIALAIMSLNSIFDPVIYYFATKKFRKLIVVHLKKLVKGESICSHTVNTHISIDSKDQSQRHHSIHPNPNEE</sequence>
<comment type="similarity">
    <text evidence="14">Belongs to the G-protein coupled receptor 1 family.</text>
</comment>
<evidence type="ECO:0000256" key="8">
    <source>
        <dbReference type="ARBA" id="ARBA00023040"/>
    </source>
</evidence>
<protein>
    <recommendedName>
        <fullName evidence="3">Platelet-activating factor receptor</fullName>
    </recommendedName>
</protein>
<dbReference type="PANTHER" id="PTHR24233:SF6">
    <property type="entry name" value="PLATELET-ACTIVATING FACTOR RECEPTOR"/>
    <property type="match status" value="1"/>
</dbReference>
<keyword evidence="10" id="KW-1015">Disulfide bond</keyword>
<keyword evidence="7 16" id="KW-1133">Transmembrane helix</keyword>
<gene>
    <name evidence="18" type="ORF">MMEN_LOCUS3266</name>
</gene>
<dbReference type="PRINTS" id="PR01153">
    <property type="entry name" value="PAFRECEPTOR"/>
</dbReference>
<dbReference type="OrthoDB" id="5985406at2759"/>
<dbReference type="EMBL" id="CAJRST010002224">
    <property type="protein sequence ID" value="CAG5866547.1"/>
    <property type="molecule type" value="Genomic_DNA"/>
</dbReference>
<dbReference type="GO" id="GO:0045028">
    <property type="term" value="F:G protein-coupled purinergic nucleotide receptor activity"/>
    <property type="evidence" value="ECO:0007669"/>
    <property type="project" value="TreeGrafter"/>
</dbReference>
<evidence type="ECO:0000256" key="2">
    <source>
        <dbReference type="ARBA" id="ARBA00011145"/>
    </source>
</evidence>
<evidence type="ECO:0000256" key="1">
    <source>
        <dbReference type="ARBA" id="ARBA00004651"/>
    </source>
</evidence>
<dbReference type="AlphaFoldDB" id="A0A8S4AEG9"/>
<keyword evidence="5" id="KW-0145">Chemotaxis</keyword>
<organism evidence="18 19">
    <name type="scientific">Menidia menidia</name>
    <name type="common">Atlantic silverside</name>
    <dbReference type="NCBI Taxonomy" id="238744"/>
    <lineage>
        <taxon>Eukaryota</taxon>
        <taxon>Metazoa</taxon>
        <taxon>Chordata</taxon>
        <taxon>Craniata</taxon>
        <taxon>Vertebrata</taxon>
        <taxon>Euteleostomi</taxon>
        <taxon>Actinopterygii</taxon>
        <taxon>Neopterygii</taxon>
        <taxon>Teleostei</taxon>
        <taxon>Neoteleostei</taxon>
        <taxon>Acanthomorphata</taxon>
        <taxon>Ovalentaria</taxon>
        <taxon>Atherinomorphae</taxon>
        <taxon>Atheriniformes</taxon>
        <taxon>Atherinopsidae</taxon>
        <taxon>Menidiinae</taxon>
        <taxon>Menidia</taxon>
    </lineage>
</organism>
<feature type="transmembrane region" description="Helical" evidence="16">
    <location>
        <begin position="381"/>
        <end position="402"/>
    </location>
</feature>
<comment type="subcellular location">
    <subcellularLocation>
        <location evidence="1">Cell membrane</location>
        <topology evidence="1">Multi-pass membrane protein</topology>
    </subcellularLocation>
</comment>
<dbReference type="InterPro" id="IPR002282">
    <property type="entry name" value="PAF_rcpt"/>
</dbReference>
<keyword evidence="13 14" id="KW-0807">Transducer</keyword>
<feature type="compositionally biased region" description="Polar residues" evidence="15">
    <location>
        <begin position="24"/>
        <end position="33"/>
    </location>
</feature>
<dbReference type="PRINTS" id="PR00237">
    <property type="entry name" value="GPCRRHODOPSN"/>
</dbReference>
<evidence type="ECO:0000256" key="3">
    <source>
        <dbReference type="ARBA" id="ARBA00016224"/>
    </source>
</evidence>
<evidence type="ECO:0000256" key="4">
    <source>
        <dbReference type="ARBA" id="ARBA00022475"/>
    </source>
</evidence>
<evidence type="ECO:0000256" key="14">
    <source>
        <dbReference type="RuleBase" id="RU000688"/>
    </source>
</evidence>
<dbReference type="InterPro" id="IPR017452">
    <property type="entry name" value="GPCR_Rhodpsn_7TM"/>
</dbReference>
<evidence type="ECO:0000256" key="12">
    <source>
        <dbReference type="ARBA" id="ARBA00023180"/>
    </source>
</evidence>
<evidence type="ECO:0000313" key="19">
    <source>
        <dbReference type="Proteomes" id="UP000677803"/>
    </source>
</evidence>
<evidence type="ECO:0000259" key="17">
    <source>
        <dbReference type="PROSITE" id="PS50262"/>
    </source>
</evidence>
<feature type="domain" description="G-protein coupled receptors family 1 profile" evidence="17">
    <location>
        <begin position="164"/>
        <end position="452"/>
    </location>
</feature>
<feature type="transmembrane region" description="Helical" evidence="16">
    <location>
        <begin position="187"/>
        <end position="208"/>
    </location>
</feature>
<feature type="transmembrane region" description="Helical" evidence="16">
    <location>
        <begin position="152"/>
        <end position="175"/>
    </location>
</feature>
<dbReference type="PROSITE" id="PS00237">
    <property type="entry name" value="G_PROTEIN_RECEP_F1_1"/>
    <property type="match status" value="1"/>
</dbReference>
<feature type="transmembrane region" description="Helical" evidence="16">
    <location>
        <begin position="436"/>
        <end position="455"/>
    </location>
</feature>
<evidence type="ECO:0000256" key="15">
    <source>
        <dbReference type="SAM" id="MobiDB-lite"/>
    </source>
</evidence>
<evidence type="ECO:0000256" key="10">
    <source>
        <dbReference type="ARBA" id="ARBA00023157"/>
    </source>
</evidence>
<comment type="subunit">
    <text evidence="2">Interacts with ARRB1.</text>
</comment>
<keyword evidence="4" id="KW-1003">Cell membrane</keyword>
<comment type="caution">
    <text evidence="18">The sequence shown here is derived from an EMBL/GenBank/DDBJ whole genome shotgun (WGS) entry which is preliminary data.</text>
</comment>
<feature type="region of interest" description="Disordered" evidence="15">
    <location>
        <begin position="60"/>
        <end position="90"/>
    </location>
</feature>
<name>A0A8S4AEG9_9TELE</name>
<dbReference type="PROSITE" id="PS50262">
    <property type="entry name" value="G_PROTEIN_RECEP_F1_2"/>
    <property type="match status" value="1"/>
</dbReference>
<keyword evidence="6 14" id="KW-0812">Transmembrane</keyword>
<evidence type="ECO:0000313" key="18">
    <source>
        <dbReference type="EMBL" id="CAG5866547.1"/>
    </source>
</evidence>
<dbReference type="Proteomes" id="UP000677803">
    <property type="component" value="Unassembled WGS sequence"/>
</dbReference>
<evidence type="ECO:0000256" key="13">
    <source>
        <dbReference type="ARBA" id="ARBA00023224"/>
    </source>
</evidence>
<evidence type="ECO:0000256" key="11">
    <source>
        <dbReference type="ARBA" id="ARBA00023170"/>
    </source>
</evidence>
<dbReference type="SUPFAM" id="SSF81321">
    <property type="entry name" value="Family A G protein-coupled receptor-like"/>
    <property type="match status" value="1"/>
</dbReference>
<evidence type="ECO:0000256" key="16">
    <source>
        <dbReference type="SAM" id="Phobius"/>
    </source>
</evidence>
<keyword evidence="8 14" id="KW-0297">G-protein coupled receptor</keyword>
<dbReference type="Pfam" id="PF00001">
    <property type="entry name" value="7tm_1"/>
    <property type="match status" value="1"/>
</dbReference>
<proteinExistence type="inferred from homology"/>
<dbReference type="PANTHER" id="PTHR24233">
    <property type="entry name" value="P2Y PURINOCEPTOR-RELATED G-PROTEIN COUPLED RECEPTOR"/>
    <property type="match status" value="1"/>
</dbReference>
<reference evidence="18" key="1">
    <citation type="submission" date="2021-05" db="EMBL/GenBank/DDBJ databases">
        <authorList>
            <person name="Tigano A."/>
        </authorList>
    </citation>
    <scope>NUCLEOTIDE SEQUENCE</scope>
</reference>
<keyword evidence="9 16" id="KW-0472">Membrane</keyword>